<keyword evidence="4" id="KW-1185">Reference proteome</keyword>
<evidence type="ECO:0000256" key="1">
    <source>
        <dbReference type="SAM" id="MobiDB-lite"/>
    </source>
</evidence>
<reference evidence="3 4" key="1">
    <citation type="journal article" date="2014" name="Nat. Commun.">
        <title>Klebsormidium flaccidum genome reveals primary factors for plant terrestrial adaptation.</title>
        <authorList>
            <person name="Hori K."/>
            <person name="Maruyama F."/>
            <person name="Fujisawa T."/>
            <person name="Togashi T."/>
            <person name="Yamamoto N."/>
            <person name="Seo M."/>
            <person name="Sato S."/>
            <person name="Yamada T."/>
            <person name="Mori H."/>
            <person name="Tajima N."/>
            <person name="Moriyama T."/>
            <person name="Ikeuchi M."/>
            <person name="Watanabe M."/>
            <person name="Wada H."/>
            <person name="Kobayashi K."/>
            <person name="Saito M."/>
            <person name="Masuda T."/>
            <person name="Sasaki-Sekimoto Y."/>
            <person name="Mashiguchi K."/>
            <person name="Awai K."/>
            <person name="Shimojima M."/>
            <person name="Masuda S."/>
            <person name="Iwai M."/>
            <person name="Nobusawa T."/>
            <person name="Narise T."/>
            <person name="Kondo S."/>
            <person name="Saito H."/>
            <person name="Sato R."/>
            <person name="Murakawa M."/>
            <person name="Ihara Y."/>
            <person name="Oshima-Yamada Y."/>
            <person name="Ohtaka K."/>
            <person name="Satoh M."/>
            <person name="Sonobe K."/>
            <person name="Ishii M."/>
            <person name="Ohtani R."/>
            <person name="Kanamori-Sato M."/>
            <person name="Honoki R."/>
            <person name="Miyazaki D."/>
            <person name="Mochizuki H."/>
            <person name="Umetsu J."/>
            <person name="Higashi K."/>
            <person name="Shibata D."/>
            <person name="Kamiya Y."/>
            <person name="Sato N."/>
            <person name="Nakamura Y."/>
            <person name="Tabata S."/>
            <person name="Ida S."/>
            <person name="Kurokawa K."/>
            <person name="Ohta H."/>
        </authorList>
    </citation>
    <scope>NUCLEOTIDE SEQUENCE [LARGE SCALE GENOMIC DNA]</scope>
    <source>
        <strain evidence="3 4">NIES-2285</strain>
    </source>
</reference>
<evidence type="ECO:0000313" key="4">
    <source>
        <dbReference type="Proteomes" id="UP000054558"/>
    </source>
</evidence>
<feature type="region of interest" description="Disordered" evidence="1">
    <location>
        <begin position="79"/>
        <end position="114"/>
    </location>
</feature>
<feature type="chain" id="PRO_5013254159" evidence="2">
    <location>
        <begin position="20"/>
        <end position="114"/>
    </location>
</feature>
<sequence>MATLLLIVALLSVAGNAAAVLNTIQVPSGSCADPSTTYLQANSKTVGLGVYNPDIPFVAHVNSGDTLSIECVTPIVTAGGGEEAEGKGRGKRRGKKKGETKEGGGERKESIGLT</sequence>
<dbReference type="EMBL" id="DF237298">
    <property type="protein sequence ID" value="GAQ87385.1"/>
    <property type="molecule type" value="Genomic_DNA"/>
</dbReference>
<dbReference type="Proteomes" id="UP000054558">
    <property type="component" value="Unassembled WGS sequence"/>
</dbReference>
<evidence type="ECO:0000313" key="3">
    <source>
        <dbReference type="EMBL" id="GAQ87385.1"/>
    </source>
</evidence>
<gene>
    <name evidence="3" type="ORF">KFL_003490080</name>
</gene>
<proteinExistence type="predicted"/>
<keyword evidence="2" id="KW-0732">Signal</keyword>
<organism evidence="3 4">
    <name type="scientific">Klebsormidium nitens</name>
    <name type="common">Green alga</name>
    <name type="synonym">Ulothrix nitens</name>
    <dbReference type="NCBI Taxonomy" id="105231"/>
    <lineage>
        <taxon>Eukaryota</taxon>
        <taxon>Viridiplantae</taxon>
        <taxon>Streptophyta</taxon>
        <taxon>Klebsormidiophyceae</taxon>
        <taxon>Klebsormidiales</taxon>
        <taxon>Klebsormidiaceae</taxon>
        <taxon>Klebsormidium</taxon>
    </lineage>
</organism>
<name>A0A1Y1I8S1_KLENI</name>
<feature type="compositionally biased region" description="Basic and acidic residues" evidence="1">
    <location>
        <begin position="97"/>
        <end position="114"/>
    </location>
</feature>
<protein>
    <submittedName>
        <fullName evidence="3">Uncharacterized protein</fullName>
    </submittedName>
</protein>
<feature type="signal peptide" evidence="2">
    <location>
        <begin position="1"/>
        <end position="19"/>
    </location>
</feature>
<accession>A0A1Y1I8S1</accession>
<dbReference type="AlphaFoldDB" id="A0A1Y1I8S1"/>
<evidence type="ECO:0000256" key="2">
    <source>
        <dbReference type="SAM" id="SignalP"/>
    </source>
</evidence>